<reference evidence="2" key="1">
    <citation type="submission" date="2020-05" db="EMBL/GenBank/DDBJ databases">
        <authorList>
            <person name="Chiriac C."/>
            <person name="Salcher M."/>
            <person name="Ghai R."/>
            <person name="Kavagutti S V."/>
        </authorList>
    </citation>
    <scope>NUCLEOTIDE SEQUENCE</scope>
</reference>
<sequence>MSEYVGTKEEKELLLEGAAMARASKLAGNDAEFFARGFMYGHICGQKDTTNPSFKKTIEAWEALKQEMKNNGVYE</sequence>
<gene>
    <name evidence="2" type="ORF">UFOVP34_86</name>
    <name evidence="1" type="ORF">UFOVP51_20</name>
</gene>
<accession>A0A6J5T8F0</accession>
<evidence type="ECO:0000313" key="1">
    <source>
        <dbReference type="EMBL" id="CAB4124103.1"/>
    </source>
</evidence>
<protein>
    <submittedName>
        <fullName evidence="2">Uncharacterized protein</fullName>
    </submittedName>
</protein>
<dbReference type="EMBL" id="LR797816">
    <property type="protein sequence ID" value="CAB4241128.1"/>
    <property type="molecule type" value="Genomic_DNA"/>
</dbReference>
<organism evidence="2">
    <name type="scientific">uncultured Caudovirales phage</name>
    <dbReference type="NCBI Taxonomy" id="2100421"/>
    <lineage>
        <taxon>Viruses</taxon>
        <taxon>Duplodnaviria</taxon>
        <taxon>Heunggongvirae</taxon>
        <taxon>Uroviricota</taxon>
        <taxon>Caudoviricetes</taxon>
        <taxon>Peduoviridae</taxon>
        <taxon>Maltschvirus</taxon>
        <taxon>Maltschvirus maltsch</taxon>
    </lineage>
</organism>
<evidence type="ECO:0000313" key="2">
    <source>
        <dbReference type="EMBL" id="CAB4241128.1"/>
    </source>
</evidence>
<dbReference type="EMBL" id="LR796177">
    <property type="protein sequence ID" value="CAB4124103.1"/>
    <property type="molecule type" value="Genomic_DNA"/>
</dbReference>
<name>A0A6J5T8F0_9CAUD</name>
<proteinExistence type="predicted"/>